<dbReference type="Gene3D" id="3.40.50.720">
    <property type="entry name" value="NAD(P)-binding Rossmann-like Domain"/>
    <property type="match status" value="1"/>
</dbReference>
<name>A0A9Q3IBG3_9BASI</name>
<dbReference type="GO" id="GO:0006574">
    <property type="term" value="P:L-valine catabolic process"/>
    <property type="evidence" value="ECO:0007669"/>
    <property type="project" value="TreeGrafter"/>
</dbReference>
<evidence type="ECO:0000256" key="7">
    <source>
        <dbReference type="ARBA" id="ARBA00049197"/>
    </source>
</evidence>
<dbReference type="GO" id="GO:0050661">
    <property type="term" value="F:NADP binding"/>
    <property type="evidence" value="ECO:0007669"/>
    <property type="project" value="InterPro"/>
</dbReference>
<feature type="domain" description="6-phosphogluconate dehydrogenase NADP-binding" evidence="8">
    <location>
        <begin position="35"/>
        <end position="207"/>
    </location>
</feature>
<gene>
    <name evidence="10" type="ORF">O181_074998</name>
</gene>
<dbReference type="OrthoDB" id="435038at2759"/>
<keyword evidence="5" id="KW-0560">Oxidoreductase</keyword>
<dbReference type="AlphaFoldDB" id="A0A9Q3IBG3"/>
<reference evidence="10" key="1">
    <citation type="submission" date="2021-03" db="EMBL/GenBank/DDBJ databases">
        <title>Draft genome sequence of rust myrtle Austropuccinia psidii MF-1, a brazilian biotype.</title>
        <authorList>
            <person name="Quecine M.C."/>
            <person name="Pachon D.M.R."/>
            <person name="Bonatelli M.L."/>
            <person name="Correr F.H."/>
            <person name="Franceschini L.M."/>
            <person name="Leite T.F."/>
            <person name="Margarido G.R.A."/>
            <person name="Almeida C.A."/>
            <person name="Ferrarezi J.A."/>
            <person name="Labate C.A."/>
        </authorList>
    </citation>
    <scope>NUCLEOTIDE SEQUENCE</scope>
    <source>
        <strain evidence="10">MF-1</strain>
    </source>
</reference>
<comment type="catalytic activity">
    <reaction evidence="7">
        <text>3-hydroxy-2-methylpropanoate + NAD(+) = 2-methyl-3-oxopropanoate + NADH + H(+)</text>
        <dbReference type="Rhea" id="RHEA:17681"/>
        <dbReference type="ChEBI" id="CHEBI:11805"/>
        <dbReference type="ChEBI" id="CHEBI:15378"/>
        <dbReference type="ChEBI" id="CHEBI:57540"/>
        <dbReference type="ChEBI" id="CHEBI:57700"/>
        <dbReference type="ChEBI" id="CHEBI:57945"/>
        <dbReference type="EC" id="1.1.1.31"/>
    </reaction>
</comment>
<dbReference type="FunFam" id="1.10.1040.10:FF:000006">
    <property type="entry name" value="3-hydroxyisobutyrate dehydrogenase"/>
    <property type="match status" value="1"/>
</dbReference>
<dbReference type="InterPro" id="IPR036291">
    <property type="entry name" value="NAD(P)-bd_dom_sf"/>
</dbReference>
<evidence type="ECO:0000256" key="1">
    <source>
        <dbReference type="ARBA" id="ARBA00005109"/>
    </source>
</evidence>
<dbReference type="GO" id="GO:0051287">
    <property type="term" value="F:NAD binding"/>
    <property type="evidence" value="ECO:0007669"/>
    <property type="project" value="InterPro"/>
</dbReference>
<dbReference type="EC" id="1.1.1.31" evidence="3"/>
<dbReference type="GO" id="GO:0005739">
    <property type="term" value="C:mitochondrion"/>
    <property type="evidence" value="ECO:0007669"/>
    <property type="project" value="TreeGrafter"/>
</dbReference>
<keyword evidence="11" id="KW-1185">Reference proteome</keyword>
<dbReference type="InterPro" id="IPR006115">
    <property type="entry name" value="6PGDH_NADP-bd"/>
</dbReference>
<dbReference type="SUPFAM" id="SSF48179">
    <property type="entry name" value="6-phosphogluconate dehydrogenase C-terminal domain-like"/>
    <property type="match status" value="1"/>
</dbReference>
<evidence type="ECO:0000256" key="2">
    <source>
        <dbReference type="ARBA" id="ARBA00006013"/>
    </source>
</evidence>
<dbReference type="Gene3D" id="1.10.1040.10">
    <property type="entry name" value="N-(1-d-carboxylethyl)-l-norvaline Dehydrogenase, domain 2"/>
    <property type="match status" value="1"/>
</dbReference>
<comment type="pathway">
    <text evidence="1">Amino-acid degradation; L-valine degradation.</text>
</comment>
<keyword evidence="4" id="KW-0101">Branched-chain amino acid catabolism</keyword>
<dbReference type="PANTHER" id="PTHR22981">
    <property type="entry name" value="3-HYDROXYISOBUTYRATE DEHYDROGENASE-RELATED"/>
    <property type="match status" value="1"/>
</dbReference>
<sequence>MIMMMMKARKTSKSIYSIKSFSTGFTLTNHSRKNSIGFIGLGAMGREMATNLITKTEMDTFIIHDTCQSSITNFLQRNSNFTSKIVKATSPASLARLSSTIITVLPSSDQVEEVYLNPQTGILNAIQNHSESSTLCIDSTTLNLNRAKAVSHKIHHAGGTMLDAPVSGGVVGAREGRLTFMCGGQENTFAKAQTFLSKMGRKSIYCGESGSGLAAKLANNMLLAISMVGTAEAMILGQSLGLKPDLLATIINSSTGRCWSSEINNPAPGALMHTNSTPADRNWEGGFASKLMSKDLDLALQAANDSSITPQLPISQLVDQIYQIVGSDPKWDYKDFSVVYEWLRSLSK</sequence>
<organism evidence="10 11">
    <name type="scientific">Austropuccinia psidii MF-1</name>
    <dbReference type="NCBI Taxonomy" id="1389203"/>
    <lineage>
        <taxon>Eukaryota</taxon>
        <taxon>Fungi</taxon>
        <taxon>Dikarya</taxon>
        <taxon>Basidiomycota</taxon>
        <taxon>Pucciniomycotina</taxon>
        <taxon>Pucciniomycetes</taxon>
        <taxon>Pucciniales</taxon>
        <taxon>Sphaerophragmiaceae</taxon>
        <taxon>Austropuccinia</taxon>
    </lineage>
</organism>
<evidence type="ECO:0000256" key="3">
    <source>
        <dbReference type="ARBA" id="ARBA00012991"/>
    </source>
</evidence>
<comment type="similarity">
    <text evidence="2">Belongs to the HIBADH-related family. 3-hydroxyisobutyrate dehydrogenase subfamily.</text>
</comment>
<dbReference type="PANTHER" id="PTHR22981:SF7">
    <property type="entry name" value="3-HYDROXYISOBUTYRATE DEHYDROGENASE, MITOCHONDRIAL"/>
    <property type="match status" value="1"/>
</dbReference>
<evidence type="ECO:0000256" key="6">
    <source>
        <dbReference type="ARBA" id="ARBA00023027"/>
    </source>
</evidence>
<accession>A0A9Q3IBG3</accession>
<dbReference type="Pfam" id="PF03446">
    <property type="entry name" value="NAD_binding_2"/>
    <property type="match status" value="1"/>
</dbReference>
<feature type="domain" description="3-hydroxyisobutyrate dehydrogenase-like NAD-binding" evidence="9">
    <location>
        <begin position="210"/>
        <end position="337"/>
    </location>
</feature>
<dbReference type="InterPro" id="IPR029154">
    <property type="entry name" value="HIBADH-like_NADP-bd"/>
</dbReference>
<evidence type="ECO:0000256" key="5">
    <source>
        <dbReference type="ARBA" id="ARBA00023002"/>
    </source>
</evidence>
<keyword evidence="6" id="KW-0520">NAD</keyword>
<evidence type="ECO:0000313" key="10">
    <source>
        <dbReference type="EMBL" id="MBW0535283.1"/>
    </source>
</evidence>
<protein>
    <recommendedName>
        <fullName evidence="3">3-hydroxyisobutyrate dehydrogenase</fullName>
        <ecNumber evidence="3">1.1.1.31</ecNumber>
    </recommendedName>
</protein>
<comment type="caution">
    <text evidence="10">The sequence shown here is derived from an EMBL/GenBank/DDBJ whole genome shotgun (WGS) entry which is preliminary data.</text>
</comment>
<evidence type="ECO:0000259" key="9">
    <source>
        <dbReference type="Pfam" id="PF14833"/>
    </source>
</evidence>
<dbReference type="InterPro" id="IPR008927">
    <property type="entry name" value="6-PGluconate_DH-like_C_sf"/>
</dbReference>
<proteinExistence type="inferred from homology"/>
<dbReference type="GO" id="GO:0008442">
    <property type="term" value="F:3-hydroxyisobutyrate dehydrogenase activity"/>
    <property type="evidence" value="ECO:0007669"/>
    <property type="project" value="UniProtKB-EC"/>
</dbReference>
<evidence type="ECO:0000313" key="11">
    <source>
        <dbReference type="Proteomes" id="UP000765509"/>
    </source>
</evidence>
<evidence type="ECO:0000256" key="4">
    <source>
        <dbReference type="ARBA" id="ARBA00022456"/>
    </source>
</evidence>
<evidence type="ECO:0000259" key="8">
    <source>
        <dbReference type="Pfam" id="PF03446"/>
    </source>
</evidence>
<dbReference type="PROSITE" id="PS00895">
    <property type="entry name" value="3_HYDROXYISOBUT_DH"/>
    <property type="match status" value="1"/>
</dbReference>
<dbReference type="Pfam" id="PF14833">
    <property type="entry name" value="NAD_binding_11"/>
    <property type="match status" value="1"/>
</dbReference>
<dbReference type="SUPFAM" id="SSF51735">
    <property type="entry name" value="NAD(P)-binding Rossmann-fold domains"/>
    <property type="match status" value="1"/>
</dbReference>
<dbReference type="InterPro" id="IPR002204">
    <property type="entry name" value="3-OH-isobutyrate_DH-rel_CS"/>
</dbReference>
<dbReference type="Proteomes" id="UP000765509">
    <property type="component" value="Unassembled WGS sequence"/>
</dbReference>
<dbReference type="EMBL" id="AVOT02040109">
    <property type="protein sequence ID" value="MBW0535283.1"/>
    <property type="molecule type" value="Genomic_DNA"/>
</dbReference>
<dbReference type="InterPro" id="IPR013328">
    <property type="entry name" value="6PGD_dom2"/>
</dbReference>